<dbReference type="GO" id="GO:0004252">
    <property type="term" value="F:serine-type endopeptidase activity"/>
    <property type="evidence" value="ECO:0007669"/>
    <property type="project" value="UniProtKB-UniRule"/>
</dbReference>
<feature type="signal peptide" evidence="7">
    <location>
        <begin position="1"/>
        <end position="21"/>
    </location>
</feature>
<feature type="domain" description="PKD" evidence="8">
    <location>
        <begin position="926"/>
        <end position="984"/>
    </location>
</feature>
<keyword evidence="6" id="KW-0175">Coiled coil</keyword>
<dbReference type="SUPFAM" id="SSF52743">
    <property type="entry name" value="Subtilisin-like"/>
    <property type="match status" value="1"/>
</dbReference>
<evidence type="ECO:0000256" key="1">
    <source>
        <dbReference type="ARBA" id="ARBA00011073"/>
    </source>
</evidence>
<evidence type="ECO:0000256" key="5">
    <source>
        <dbReference type="PROSITE-ProRule" id="PRU01240"/>
    </source>
</evidence>
<organism evidence="9 10">
    <name type="scientific">Flavilitoribacter nigricans (strain ATCC 23147 / DSM 23189 / NBRC 102662 / NCIMB 1420 / SS-2)</name>
    <name type="common">Lewinella nigricans</name>
    <dbReference type="NCBI Taxonomy" id="1122177"/>
    <lineage>
        <taxon>Bacteria</taxon>
        <taxon>Pseudomonadati</taxon>
        <taxon>Bacteroidota</taxon>
        <taxon>Saprospiria</taxon>
        <taxon>Saprospirales</taxon>
        <taxon>Lewinellaceae</taxon>
        <taxon>Flavilitoribacter</taxon>
    </lineage>
</organism>
<dbReference type="PANTHER" id="PTHR43399">
    <property type="entry name" value="SUBTILISIN-RELATED"/>
    <property type="match status" value="1"/>
</dbReference>
<keyword evidence="10" id="KW-1185">Reference proteome</keyword>
<keyword evidence="7" id="KW-0732">Signal</keyword>
<dbReference type="AlphaFoldDB" id="A0A2D0N5M3"/>
<dbReference type="Pfam" id="PF00082">
    <property type="entry name" value="Peptidase_S8"/>
    <property type="match status" value="1"/>
</dbReference>
<evidence type="ECO:0000313" key="9">
    <source>
        <dbReference type="EMBL" id="PHN03805.1"/>
    </source>
</evidence>
<gene>
    <name evidence="9" type="ORF">CRP01_24975</name>
</gene>
<dbReference type="EMBL" id="PDUD01000029">
    <property type="protein sequence ID" value="PHN03805.1"/>
    <property type="molecule type" value="Genomic_DNA"/>
</dbReference>
<dbReference type="OrthoDB" id="9792152at2"/>
<dbReference type="Gene3D" id="2.60.40.10">
    <property type="entry name" value="Immunoglobulins"/>
    <property type="match status" value="1"/>
</dbReference>
<feature type="active site" description="Charge relay system" evidence="5">
    <location>
        <position position="348"/>
    </location>
</feature>
<dbReference type="InterPro" id="IPR022409">
    <property type="entry name" value="PKD/Chitinase_dom"/>
</dbReference>
<dbReference type="PROSITE" id="PS51892">
    <property type="entry name" value="SUBTILASE"/>
    <property type="match status" value="1"/>
</dbReference>
<accession>A0A2D0N5M3</accession>
<protein>
    <recommendedName>
        <fullName evidence="8">PKD domain-containing protein</fullName>
    </recommendedName>
</protein>
<evidence type="ECO:0000256" key="2">
    <source>
        <dbReference type="ARBA" id="ARBA00022670"/>
    </source>
</evidence>
<comment type="caution">
    <text evidence="9">The sequence shown here is derived from an EMBL/GenBank/DDBJ whole genome shotgun (WGS) entry which is preliminary data.</text>
</comment>
<feature type="active site" description="Charge relay system" evidence="5">
    <location>
        <position position="149"/>
    </location>
</feature>
<dbReference type="InterPro" id="IPR035986">
    <property type="entry name" value="PKD_dom_sf"/>
</dbReference>
<dbReference type="SUPFAM" id="SSF49299">
    <property type="entry name" value="PKD domain"/>
    <property type="match status" value="1"/>
</dbReference>
<dbReference type="InterPro" id="IPR023828">
    <property type="entry name" value="Peptidase_S8_Ser-AS"/>
</dbReference>
<dbReference type="InterPro" id="IPR026444">
    <property type="entry name" value="Secre_tail"/>
</dbReference>
<feature type="active site" description="Charge relay system" evidence="5">
    <location>
        <position position="122"/>
    </location>
</feature>
<dbReference type="GO" id="GO:0006508">
    <property type="term" value="P:proteolysis"/>
    <property type="evidence" value="ECO:0007669"/>
    <property type="project" value="UniProtKB-KW"/>
</dbReference>
<dbReference type="SMART" id="SM00089">
    <property type="entry name" value="PKD"/>
    <property type="match status" value="1"/>
</dbReference>
<keyword evidence="4 5" id="KW-0720">Serine protease</keyword>
<dbReference type="InterPro" id="IPR013783">
    <property type="entry name" value="Ig-like_fold"/>
</dbReference>
<evidence type="ECO:0000256" key="7">
    <source>
        <dbReference type="SAM" id="SignalP"/>
    </source>
</evidence>
<dbReference type="CDD" id="cd04842">
    <property type="entry name" value="Peptidases_S8_Kp43_protease"/>
    <property type="match status" value="1"/>
</dbReference>
<feature type="chain" id="PRO_5012135455" description="PKD domain-containing protein" evidence="7">
    <location>
        <begin position="22"/>
        <end position="1147"/>
    </location>
</feature>
<comment type="similarity">
    <text evidence="1 5">Belongs to the peptidase S8 family.</text>
</comment>
<dbReference type="CDD" id="cd00146">
    <property type="entry name" value="PKD"/>
    <property type="match status" value="1"/>
</dbReference>
<dbReference type="InterPro" id="IPR015500">
    <property type="entry name" value="Peptidase_S8_subtilisin-rel"/>
</dbReference>
<name>A0A2D0N5M3_FLAN2</name>
<evidence type="ECO:0000256" key="3">
    <source>
        <dbReference type="ARBA" id="ARBA00022801"/>
    </source>
</evidence>
<dbReference type="PROSITE" id="PS00138">
    <property type="entry name" value="SUBTILASE_SER"/>
    <property type="match status" value="1"/>
</dbReference>
<dbReference type="InterPro" id="IPR051048">
    <property type="entry name" value="Peptidase_S8/S53_subtilisin"/>
</dbReference>
<keyword evidence="2 5" id="KW-0645">Protease</keyword>
<dbReference type="InterPro" id="IPR008979">
    <property type="entry name" value="Galactose-bd-like_sf"/>
</dbReference>
<dbReference type="InterPro" id="IPR000601">
    <property type="entry name" value="PKD_dom"/>
</dbReference>
<dbReference type="Proteomes" id="UP000223913">
    <property type="component" value="Unassembled WGS sequence"/>
</dbReference>
<dbReference type="Gene3D" id="3.40.50.200">
    <property type="entry name" value="Peptidase S8/S53 domain"/>
    <property type="match status" value="1"/>
</dbReference>
<evidence type="ECO:0000256" key="4">
    <source>
        <dbReference type="ARBA" id="ARBA00022825"/>
    </source>
</evidence>
<dbReference type="Gene3D" id="2.60.120.380">
    <property type="match status" value="1"/>
</dbReference>
<sequence length="1147" mass="125683">MSIKKMLTCGMLLLFALSVRSQSYYYPKNEAALRSLRQELQEESQERETRVQRYLQSHLTESRSFQVEDNRYFLHDVVDGHPQYLITHNAGSARSMGMEDLRPGGKFGLNITGAGLRVAVWDAGLARRTHQAYQGRLLNNDSGAEVDDHACHVVGTLIAAGIKPNAQGMLYEAQASAYDWNQDYEEMITESLNNNLLVSNHSYGYGAGWENGVWLGDASISNEEDYRFGFYGSRSRTVDNIAFNAPYYSIFKSAGNDRGDSGNGVQPADGPFDCISDWGVAKNVFTIGAVRKISGEYTGPQDIVMSGFSSWGPADDGRIKPDLVAPGVSLYSALSGSDEAYGNLSGTSMASPSAAGAVMAVNEAHRLFHNTYLRSATLKALIIQTAFEAGNSPGPDYSFGWGMVNASGAVDLISKKDEVNNFIIESSLLNQDSFVLELNPVADKKITATIAWTDPAGSPVSASLDPTDLMLVNDLDMRIRDEVGNVVRPWSLDPSAPGKVASRSDNFRDNVEKIEFNNPQPRKYFLVIKHKGELRNGKQDFGLVLQYQSQDPGLENLYWVNNDGQWSDNEQWSNTSGGNTSSLTPQANSKLIFDNNSFDEVTHTVTIDQDFEVAGIVSLNDKQVTFDLGGNTLTVSGSVIIGSPNFTITNGTIILSNENPDQTYNIDLDQTNTSNLNIVIDDDNAATWTINSSEVSLNALSVLSGTCSVSNTTLKLSDLIVHGDATFNLVNSELVNPSFIQFTSGISWNDDFNSVIRVDDPAVSLSLDAPEITINTKVEISGTSIILSGDGMILDRLETANATISQPDNITIFNLTLLPGSILNLAGGVTLEISKTLVIDSSPDNRVRLASVDVLNKPTILLGQREKYCYTDLEIENLDLAGAASVSVGVNSTVINSDNWFEVECEDLLFANFDVQYTCVGSLAQFTDNSEGEIAAYQWYVNGEPVGTDAITEYVFTQTGDYLIQLEITDPESNVASYEETVTVVTSDIPDNRIIQNPTQLASLNVADSYQWYKNGEPIPGATSRVYVYNGELAIYWVVTYQGLCNKRSEVLDLLGTAVRNLDREGEDLLDIYPIPTRQELYLKARNAPFRQFYLNIYNAYGQSVFSADLGPGTTHKIDLSSYTSGIYFLVMDVGDQILTKKIIKHD</sequence>
<evidence type="ECO:0000256" key="6">
    <source>
        <dbReference type="SAM" id="Coils"/>
    </source>
</evidence>
<dbReference type="RefSeq" id="WP_099152837.1">
    <property type="nucleotide sequence ID" value="NZ_PDUD01000029.1"/>
</dbReference>
<keyword evidence="3 5" id="KW-0378">Hydrolase</keyword>
<dbReference type="PANTHER" id="PTHR43399:SF4">
    <property type="entry name" value="CELL WALL-ASSOCIATED PROTEASE"/>
    <property type="match status" value="1"/>
</dbReference>
<dbReference type="InterPro" id="IPR034058">
    <property type="entry name" value="TagA/B/C/D_pept_dom"/>
</dbReference>
<reference evidence="9 10" key="1">
    <citation type="submission" date="2017-10" db="EMBL/GenBank/DDBJ databases">
        <title>The draft genome sequence of Lewinella nigricans NBRC 102662.</title>
        <authorList>
            <person name="Wang K."/>
        </authorList>
    </citation>
    <scope>NUCLEOTIDE SEQUENCE [LARGE SCALE GENOMIC DNA]</scope>
    <source>
        <strain evidence="9 10">NBRC 102662</strain>
    </source>
</reference>
<dbReference type="PRINTS" id="PR00723">
    <property type="entry name" value="SUBTILISIN"/>
</dbReference>
<dbReference type="NCBIfam" id="TIGR04183">
    <property type="entry name" value="Por_Secre_tail"/>
    <property type="match status" value="1"/>
</dbReference>
<dbReference type="SUPFAM" id="SSF49785">
    <property type="entry name" value="Galactose-binding domain-like"/>
    <property type="match status" value="1"/>
</dbReference>
<proteinExistence type="inferred from homology"/>
<dbReference type="InterPro" id="IPR036852">
    <property type="entry name" value="Peptidase_S8/S53_dom_sf"/>
</dbReference>
<feature type="coiled-coil region" evidence="6">
    <location>
        <begin position="26"/>
        <end position="57"/>
    </location>
</feature>
<evidence type="ECO:0000313" key="10">
    <source>
        <dbReference type="Proteomes" id="UP000223913"/>
    </source>
</evidence>
<dbReference type="PROSITE" id="PS50093">
    <property type="entry name" value="PKD"/>
    <property type="match status" value="1"/>
</dbReference>
<evidence type="ECO:0000259" key="8">
    <source>
        <dbReference type="PROSITE" id="PS50093"/>
    </source>
</evidence>
<dbReference type="Pfam" id="PF18962">
    <property type="entry name" value="Por_Secre_tail"/>
    <property type="match status" value="1"/>
</dbReference>
<dbReference type="InterPro" id="IPR000209">
    <property type="entry name" value="Peptidase_S8/S53_dom"/>
</dbReference>